<evidence type="ECO:0000313" key="4">
    <source>
        <dbReference type="Proteomes" id="UP001208570"/>
    </source>
</evidence>
<feature type="region of interest" description="Disordered" evidence="2">
    <location>
        <begin position="670"/>
        <end position="697"/>
    </location>
</feature>
<evidence type="ECO:0000313" key="3">
    <source>
        <dbReference type="EMBL" id="KAK2161972.1"/>
    </source>
</evidence>
<organism evidence="3 4">
    <name type="scientific">Paralvinella palmiformis</name>
    <dbReference type="NCBI Taxonomy" id="53620"/>
    <lineage>
        <taxon>Eukaryota</taxon>
        <taxon>Metazoa</taxon>
        <taxon>Spiralia</taxon>
        <taxon>Lophotrochozoa</taxon>
        <taxon>Annelida</taxon>
        <taxon>Polychaeta</taxon>
        <taxon>Sedentaria</taxon>
        <taxon>Canalipalpata</taxon>
        <taxon>Terebellida</taxon>
        <taxon>Terebelliformia</taxon>
        <taxon>Alvinellidae</taxon>
        <taxon>Paralvinella</taxon>
    </lineage>
</organism>
<feature type="coiled-coil region" evidence="1">
    <location>
        <begin position="350"/>
        <end position="465"/>
    </location>
</feature>
<sequence>MVERLKEQNDILELEKLHGTKIGGTGQTLVRPEFPHLQTENVALKEMVKRQREQLELLRSQNMELPDVMETGADVPAVQSKTPETTVINITSDSASPIAPKEAILNADPPHVQVLNAVTVMAAAPDKLKQENRLLRSELARLEEIHAQSSLIGIEDMTDLKKRNVALTEMVASLKERNNALEEQIINGQQQIVVPPLDNNELVALQEMVKKLKEENDILQTENSIQQTSSVSKEAEAREVIALREMVLRLREENEILQRDNLNQHPQSFMKMMADDTKIIGMQEIIKRLKEENELLQLQLMQEPVKSERSLSSASSVDELPEDISTIVVNVVETIPVQSAVGKSPDYNQLAALKEMVERLKEQNEILEAQIMESPRQHEEVQHTSVAGIDVSSVMLENDALKEMVERLREQNNVLEQETEQKVPITVVQQVNIDENEVMALREMVQRLKEQVELLEQDSNNHRSTDHVGEESTTIITESPDLDNRLKENIALKEMVIRLKDQNDEQEQQIISLSIRGVQDSPQVTDKSELIRENVVLKEMVQNLKQQNADILPGTDTKQKSVDADLLVENAALKEMVERLKEQMTILELELEVSKNTVAVSTILGDRGHDEERRNLKLENVSLHEMVERLKEQIDILQQYKDVGVPQVGDEVQIEEVRVQVSPVQLQAAPGSQIRANNNDLQEGSESSSDSDSELDADKHKRFQVHELANEIKELKNIVARQQVELDTCSKSNGMQTKDQNIDVLKAMLDSQREQIEILEAENKLQKSVRPLDVWSGDEEKVKMRAELERLKVQLTKAMKLNSTMDSKSDLDELRNMVNELNNRNRQLQEQIAKVTIMNNEIGTQMTINEQLCIENKALKAMISQMTGEMMANDGEQELVIEQKETAMVSAAPKLASDDSDILHLRQEKNASERSGKKSSRTT</sequence>
<protein>
    <submittedName>
        <fullName evidence="3">Uncharacterized protein</fullName>
    </submittedName>
</protein>
<name>A0AAD9JZM4_9ANNE</name>
<evidence type="ECO:0000256" key="1">
    <source>
        <dbReference type="SAM" id="Coils"/>
    </source>
</evidence>
<feature type="coiled-coil region" evidence="1">
    <location>
        <begin position="705"/>
        <end position="838"/>
    </location>
</feature>
<reference evidence="3" key="1">
    <citation type="journal article" date="2023" name="Mol. Biol. Evol.">
        <title>Third-Generation Sequencing Reveals the Adaptive Role of the Epigenome in Three Deep-Sea Polychaetes.</title>
        <authorList>
            <person name="Perez M."/>
            <person name="Aroh O."/>
            <person name="Sun Y."/>
            <person name="Lan Y."/>
            <person name="Juniper S.K."/>
            <person name="Young C.R."/>
            <person name="Angers B."/>
            <person name="Qian P.Y."/>
        </authorList>
    </citation>
    <scope>NUCLEOTIDE SEQUENCE</scope>
    <source>
        <strain evidence="3">P08H-3</strain>
    </source>
</reference>
<feature type="region of interest" description="Disordered" evidence="2">
    <location>
        <begin position="893"/>
        <end position="923"/>
    </location>
</feature>
<keyword evidence="1" id="KW-0175">Coiled coil</keyword>
<dbReference type="Proteomes" id="UP001208570">
    <property type="component" value="Unassembled WGS sequence"/>
</dbReference>
<accession>A0AAD9JZM4</accession>
<evidence type="ECO:0000256" key="2">
    <source>
        <dbReference type="SAM" id="MobiDB-lite"/>
    </source>
</evidence>
<dbReference type="AlphaFoldDB" id="A0AAD9JZM4"/>
<comment type="caution">
    <text evidence="3">The sequence shown here is derived from an EMBL/GenBank/DDBJ whole genome shotgun (WGS) entry which is preliminary data.</text>
</comment>
<feature type="compositionally biased region" description="Basic and acidic residues" evidence="2">
    <location>
        <begin position="901"/>
        <end position="916"/>
    </location>
</feature>
<feature type="compositionally biased region" description="Polar residues" evidence="2">
    <location>
        <begin position="674"/>
        <end position="684"/>
    </location>
</feature>
<feature type="coiled-coil region" evidence="1">
    <location>
        <begin position="489"/>
        <end position="633"/>
    </location>
</feature>
<dbReference type="EMBL" id="JAODUP010000107">
    <property type="protein sequence ID" value="KAK2161972.1"/>
    <property type="molecule type" value="Genomic_DNA"/>
</dbReference>
<keyword evidence="4" id="KW-1185">Reference proteome</keyword>
<gene>
    <name evidence="3" type="ORF">LSH36_107g12027</name>
</gene>
<proteinExistence type="predicted"/>
<feature type="coiled-coil region" evidence="1">
    <location>
        <begin position="157"/>
        <end position="299"/>
    </location>
</feature>